<feature type="region of interest" description="Disordered" evidence="2">
    <location>
        <begin position="1"/>
        <end position="36"/>
    </location>
</feature>
<dbReference type="InterPro" id="IPR011009">
    <property type="entry name" value="Kinase-like_dom_sf"/>
</dbReference>
<dbReference type="Gene3D" id="1.25.10.10">
    <property type="entry name" value="Leucine-rich Repeat Variant"/>
    <property type="match status" value="1"/>
</dbReference>
<dbReference type="Gene3D" id="1.10.510.10">
    <property type="entry name" value="Transferase(Phosphotransferase) domain 1"/>
    <property type="match status" value="1"/>
</dbReference>
<evidence type="ECO:0000313" key="4">
    <source>
        <dbReference type="EMBL" id="CAL8102034.1"/>
    </source>
</evidence>
<dbReference type="InterPro" id="IPR000719">
    <property type="entry name" value="Prot_kinase_dom"/>
</dbReference>
<evidence type="ECO:0000259" key="3">
    <source>
        <dbReference type="PROSITE" id="PS50011"/>
    </source>
</evidence>
<accession>A0ABP1QH12</accession>
<dbReference type="PANTHER" id="PTHR12984">
    <property type="entry name" value="SCY1-RELATED S/T PROTEIN KINASE-LIKE"/>
    <property type="match status" value="1"/>
</dbReference>
<keyword evidence="5" id="KW-1185">Reference proteome</keyword>
<feature type="region of interest" description="Disordered" evidence="2">
    <location>
        <begin position="771"/>
        <end position="808"/>
    </location>
</feature>
<protein>
    <recommendedName>
        <fullName evidence="3">Protein kinase domain-containing protein</fullName>
    </recommendedName>
</protein>
<evidence type="ECO:0000313" key="5">
    <source>
        <dbReference type="Proteomes" id="UP001642540"/>
    </source>
</evidence>
<proteinExistence type="inferred from homology"/>
<name>A0ABP1QH12_9HEXA</name>
<dbReference type="CDD" id="cd14011">
    <property type="entry name" value="PK_SCY1_like"/>
    <property type="match status" value="1"/>
</dbReference>
<dbReference type="PANTHER" id="PTHR12984:SF16">
    <property type="entry name" value="BLACK MATCH, ISOFORM H"/>
    <property type="match status" value="1"/>
</dbReference>
<feature type="compositionally biased region" description="Basic and acidic residues" evidence="2">
    <location>
        <begin position="1"/>
        <end position="10"/>
    </location>
</feature>
<dbReference type="Proteomes" id="UP001642540">
    <property type="component" value="Unassembled WGS sequence"/>
</dbReference>
<organism evidence="4 5">
    <name type="scientific">Orchesella dallaii</name>
    <dbReference type="NCBI Taxonomy" id="48710"/>
    <lineage>
        <taxon>Eukaryota</taxon>
        <taxon>Metazoa</taxon>
        <taxon>Ecdysozoa</taxon>
        <taxon>Arthropoda</taxon>
        <taxon>Hexapoda</taxon>
        <taxon>Collembola</taxon>
        <taxon>Entomobryomorpha</taxon>
        <taxon>Entomobryoidea</taxon>
        <taxon>Orchesellidae</taxon>
        <taxon>Orchesellinae</taxon>
        <taxon>Orchesella</taxon>
    </lineage>
</organism>
<reference evidence="4 5" key="1">
    <citation type="submission" date="2024-08" db="EMBL/GenBank/DDBJ databases">
        <authorList>
            <person name="Cucini C."/>
            <person name="Frati F."/>
        </authorList>
    </citation>
    <scope>NUCLEOTIDE SEQUENCE [LARGE SCALE GENOMIC DNA]</scope>
</reference>
<comment type="similarity">
    <text evidence="1">Belongs to the protein kinase superfamily.</text>
</comment>
<dbReference type="SUPFAM" id="SSF48371">
    <property type="entry name" value="ARM repeat"/>
    <property type="match status" value="1"/>
</dbReference>
<dbReference type="InterPro" id="IPR011989">
    <property type="entry name" value="ARM-like"/>
</dbReference>
<dbReference type="PROSITE" id="PS50011">
    <property type="entry name" value="PROTEIN_KINASE_DOM"/>
    <property type="match status" value="1"/>
</dbReference>
<comment type="caution">
    <text evidence="4">The sequence shown here is derived from an EMBL/GenBank/DDBJ whole genome shotgun (WGS) entry which is preliminary data.</text>
</comment>
<evidence type="ECO:0000256" key="2">
    <source>
        <dbReference type="SAM" id="MobiDB-lite"/>
    </source>
</evidence>
<sequence>MFKFAKHERSSANANSVIQVSSEQQQQRSSAHSPNVYAQHHHGFQQGHNTNVLGTNQLGQFFEVGKLVSTAGPEHVWKVYDGWRKCDGKEVSIFVFEKKTAEKLHKPKRKETITEILRSSVKQLERFRHPKILQVVYSVEECPETLAFASEPVHGSLANLISAPTACSSGPHHVQINGPDSHPVFLDVELKYGILQIIEALQFLHYTGKILHRNVNPSSILVTKRGTWKLAGLEFIDKANELDGLESVHVLGWTSKVPKMGQPDLDYTAPEVQITSTCSILSDMFSLGMVITSIFNNGKPLIQSNHSNSQYLKQIEVIEAMLADFLSKVPVGLHEALQRLLSKEPRQRPTSQLLALIKYFADPAVHTLQFLDVISMKDPSQKANFYRHQLKDVLPYIPKKLWFQHVWPTLQAEMRSQEVLAAVLQPILLLIQECSAAEVENMILPTFRTVFAAPKSIQATVTILENLNIVLEKISEERFLEKEVIPLLFNAFDSTTVQVQNSALISTALVCAYLDDAFIKKTVLPKTKLIYEKYSGDLKIVLNVLGCIEKILPKLDRSMIIEDVLPILYENAKTQDPDIIVKVVQIYRIMLEDNKKYGLSVNLMATRVLPSLLPQTVNPSLHLEQFTCLLEVMHHMLDHIDRNQRNKLKLDHLTAPQTSSIPNYHSSHDREYLYSRTSGLKSLHHQRSSDNMTGYGTNMFIPNVQIDNLGGSPQGSNSYVCQRKTSSAEDMIRKTASQDGANFLRVQGQNQFPIRRLSDNTLMAPRIRVAPSSALSSPGDPLPARRHSSIGPERKNSSSSVNLSPPMVRNGLARSSIVGGSMPNTTTSCVGNTFLSGSMSSLKSRRPSMLTSSNASVHSGTLSGANTSGILQTLGTGVVRSNITQILRKF</sequence>
<dbReference type="EMBL" id="CAXLJM020000033">
    <property type="protein sequence ID" value="CAL8102034.1"/>
    <property type="molecule type" value="Genomic_DNA"/>
</dbReference>
<gene>
    <name evidence="4" type="ORF">ODALV1_LOCUS11027</name>
</gene>
<dbReference type="SUPFAM" id="SSF56112">
    <property type="entry name" value="Protein kinase-like (PK-like)"/>
    <property type="match status" value="1"/>
</dbReference>
<evidence type="ECO:0000256" key="1">
    <source>
        <dbReference type="ARBA" id="ARBA00038349"/>
    </source>
</evidence>
<dbReference type="InterPro" id="IPR016024">
    <property type="entry name" value="ARM-type_fold"/>
</dbReference>
<dbReference type="SMART" id="SM00220">
    <property type="entry name" value="S_TKc"/>
    <property type="match status" value="1"/>
</dbReference>
<dbReference type="Pfam" id="PF00069">
    <property type="entry name" value="Pkinase"/>
    <property type="match status" value="1"/>
</dbReference>
<feature type="compositionally biased region" description="Low complexity" evidence="2">
    <location>
        <begin position="16"/>
        <end position="30"/>
    </location>
</feature>
<dbReference type="InterPro" id="IPR051177">
    <property type="entry name" value="CIK-Related_Protein"/>
</dbReference>
<dbReference type="Gene3D" id="3.30.200.20">
    <property type="entry name" value="Phosphorylase Kinase, domain 1"/>
    <property type="match status" value="1"/>
</dbReference>
<feature type="domain" description="Protein kinase" evidence="3">
    <location>
        <begin position="47"/>
        <end position="360"/>
    </location>
</feature>